<feature type="transmembrane region" description="Helical" evidence="2">
    <location>
        <begin position="549"/>
        <end position="566"/>
    </location>
</feature>
<feature type="transmembrane region" description="Helical" evidence="2">
    <location>
        <begin position="392"/>
        <end position="408"/>
    </location>
</feature>
<feature type="transmembrane region" description="Helical" evidence="2">
    <location>
        <begin position="572"/>
        <end position="589"/>
    </location>
</feature>
<feature type="transmembrane region" description="Helical" evidence="2">
    <location>
        <begin position="682"/>
        <end position="701"/>
    </location>
</feature>
<dbReference type="Proteomes" id="UP000253034">
    <property type="component" value="Unassembled WGS sequence"/>
</dbReference>
<feature type="transmembrane region" description="Helical" evidence="2">
    <location>
        <begin position="196"/>
        <end position="218"/>
    </location>
</feature>
<feature type="transmembrane region" description="Helical" evidence="2">
    <location>
        <begin position="170"/>
        <end position="189"/>
    </location>
</feature>
<feature type="transmembrane region" description="Helical" evidence="2">
    <location>
        <begin position="415"/>
        <end position="431"/>
    </location>
</feature>
<feature type="compositionally biased region" description="Basic and acidic residues" evidence="1">
    <location>
        <begin position="65"/>
        <end position="79"/>
    </location>
</feature>
<feature type="compositionally biased region" description="Basic and acidic residues" evidence="1">
    <location>
        <begin position="22"/>
        <end position="42"/>
    </location>
</feature>
<feature type="transmembrane region" description="Helical" evidence="2">
    <location>
        <begin position="335"/>
        <end position="357"/>
    </location>
</feature>
<reference evidence="3 4" key="1">
    <citation type="submission" date="2018-07" db="EMBL/GenBank/DDBJ databases">
        <title>Genomic Encyclopedia of Type Strains, Phase IV (KMG-IV): sequencing the most valuable type-strain genomes for metagenomic binning, comparative biology and taxonomic classification.</title>
        <authorList>
            <person name="Goeker M."/>
        </authorList>
    </citation>
    <scope>NUCLEOTIDE SEQUENCE [LARGE SCALE GENOMIC DNA]</scope>
    <source>
        <strain evidence="3 4">DSM 27016</strain>
    </source>
</reference>
<feature type="transmembrane region" description="Helical" evidence="2">
    <location>
        <begin position="504"/>
        <end position="523"/>
    </location>
</feature>
<dbReference type="PANTHER" id="PTHR38434">
    <property type="entry name" value="BLL2549 PROTEIN"/>
    <property type="match status" value="1"/>
</dbReference>
<feature type="transmembrane region" description="Helical" evidence="2">
    <location>
        <begin position="369"/>
        <end position="386"/>
    </location>
</feature>
<feature type="transmembrane region" description="Helical" evidence="2">
    <location>
        <begin position="437"/>
        <end position="454"/>
    </location>
</feature>
<feature type="transmembrane region" description="Helical" evidence="2">
    <location>
        <begin position="658"/>
        <end position="676"/>
    </location>
</feature>
<name>A0A369AWW1_9FIRM</name>
<feature type="region of interest" description="Disordered" evidence="1">
    <location>
        <begin position="22"/>
        <end position="79"/>
    </location>
</feature>
<organism evidence="3 4">
    <name type="scientific">Anaerobacterium chartisolvens</name>
    <dbReference type="NCBI Taxonomy" id="1297424"/>
    <lineage>
        <taxon>Bacteria</taxon>
        <taxon>Bacillati</taxon>
        <taxon>Bacillota</taxon>
        <taxon>Clostridia</taxon>
        <taxon>Eubacteriales</taxon>
        <taxon>Oscillospiraceae</taxon>
        <taxon>Anaerobacterium</taxon>
    </lineage>
</organism>
<feature type="transmembrane region" description="Helical" evidence="2">
    <location>
        <begin position="224"/>
        <end position="243"/>
    </location>
</feature>
<dbReference type="AlphaFoldDB" id="A0A369AWW1"/>
<feature type="transmembrane region" description="Helical" evidence="2">
    <location>
        <begin position="89"/>
        <end position="111"/>
    </location>
</feature>
<evidence type="ECO:0000313" key="4">
    <source>
        <dbReference type="Proteomes" id="UP000253034"/>
    </source>
</evidence>
<dbReference type="EMBL" id="QPJT01000016">
    <property type="protein sequence ID" value="RCX13872.1"/>
    <property type="molecule type" value="Genomic_DNA"/>
</dbReference>
<protein>
    <submittedName>
        <fullName evidence="3">Putative membrane protein DUF2157</fullName>
    </submittedName>
</protein>
<feature type="transmembrane region" description="Helical" evidence="2">
    <location>
        <begin position="250"/>
        <end position="272"/>
    </location>
</feature>
<feature type="transmembrane region" description="Helical" evidence="2">
    <location>
        <begin position="310"/>
        <end position="329"/>
    </location>
</feature>
<evidence type="ECO:0000313" key="3">
    <source>
        <dbReference type="EMBL" id="RCX13872.1"/>
    </source>
</evidence>
<feature type="transmembrane region" description="Helical" evidence="2">
    <location>
        <begin position="628"/>
        <end position="646"/>
    </location>
</feature>
<dbReference type="OrthoDB" id="3196806at2"/>
<evidence type="ECO:0000256" key="1">
    <source>
        <dbReference type="SAM" id="MobiDB-lite"/>
    </source>
</evidence>
<keyword evidence="2" id="KW-1133">Transmembrane helix</keyword>
<feature type="transmembrane region" description="Helical" evidence="2">
    <location>
        <begin position="466"/>
        <end position="484"/>
    </location>
</feature>
<keyword evidence="2" id="KW-0812">Transmembrane</keyword>
<proteinExistence type="predicted"/>
<sequence>MKSPEERITELEQRVAYLENITRRAAAEKPKTVRQETRRPETGRNVLAESRAMNTKPAGFPPNPQREKERGAEGQDSRGKDKEALVGKYLIGALAALLIFIGAISFIGLIWNTITPLIKLLIISLAGIILTAVGFWLIRTKKNAITSIILGTGAGLVFIAILSANLAFHLIGNNVSILLAGIWAVFFILSSRYTNMFFTTVIAYIGSYIALLLGLGLMQGDMELLVMIIFATGISSVMIYKTFNSNRTELIVSILLSILNYASILIRCYFDGLFGARQLLESCFGQSVVIIILYVLMNMFYNIIGKKDAFPAYIGISAVTTILTILFIANLNDNYLHTSAAVCYILFFIINLIQFVLNNVFYKTIEKWLTRYYAVILAITAMLINIELFKVPTGIIIAALLLAVSGKVFKLERQLLLTALIILLDSLFLIFSHSGNLICSVYGIIQLGLMVYVLRECVSLRKYSHITVLKIIGIAVILMNSFGIPSNIVNFINVPYLSKYTDNAAGYLISVAAVIALLKIGYFKNWKSEQFKFFGANDTIEDDKNMQTLVYLFSTALYFYGLQGIAFADSVVLQLIFVLAATAITLIQSRTILSGNLRNKTLMGIWIIIKYLILTWTILWSFSDLNGISAAYSLAGLIVAIVSILVGFKLGNKSIRQYGLVLTIVMVAKFIFVDLIEENSITRVIALIAGGGLCFLISLIYNKLSRSYS</sequence>
<evidence type="ECO:0000256" key="2">
    <source>
        <dbReference type="SAM" id="Phobius"/>
    </source>
</evidence>
<feature type="transmembrane region" description="Helical" evidence="2">
    <location>
        <begin position="117"/>
        <end position="138"/>
    </location>
</feature>
<comment type="caution">
    <text evidence="3">The sequence shown here is derived from an EMBL/GenBank/DDBJ whole genome shotgun (WGS) entry which is preliminary data.</text>
</comment>
<gene>
    <name evidence="3" type="ORF">DFR58_116108</name>
</gene>
<feature type="transmembrane region" description="Helical" evidence="2">
    <location>
        <begin position="284"/>
        <end position="303"/>
    </location>
</feature>
<dbReference type="RefSeq" id="WP_114298501.1">
    <property type="nucleotide sequence ID" value="NZ_QPJT01000016.1"/>
</dbReference>
<feature type="transmembrane region" description="Helical" evidence="2">
    <location>
        <begin position="145"/>
        <end position="164"/>
    </location>
</feature>
<keyword evidence="4" id="KW-1185">Reference proteome</keyword>
<dbReference type="PANTHER" id="PTHR38434:SF1">
    <property type="entry name" value="BLL2549 PROTEIN"/>
    <property type="match status" value="1"/>
</dbReference>
<accession>A0A369AWW1</accession>
<dbReference type="InterPro" id="IPR019286">
    <property type="entry name" value="DUF2339_TM"/>
</dbReference>
<feature type="transmembrane region" description="Helical" evidence="2">
    <location>
        <begin position="601"/>
        <end position="622"/>
    </location>
</feature>
<keyword evidence="2" id="KW-0472">Membrane</keyword>